<protein>
    <recommendedName>
        <fullName evidence="3">Phage gp6-like head-tail connector protein</fullName>
    </recommendedName>
</protein>
<dbReference type="RefSeq" id="WP_065200547.1">
    <property type="nucleotide sequence ID" value="NZ_LYVJ01000015.1"/>
</dbReference>
<dbReference type="AlphaFoldDB" id="A0A1A6XP46"/>
<reference evidence="1 2" key="1">
    <citation type="submission" date="2016-05" db="EMBL/GenBank/DDBJ databases">
        <title>Draft Genome Sequences of Stenotrophomonas maltophilia Strains Sm32COP, Sm41DVV, Sm46PAILV, SmF3, SmF22, SmSOFb1 and SmCVFa1, Isolated from Different Manures, in France.</title>
        <authorList>
            <person name="Nazaret S."/>
            <person name="Bodilis J."/>
        </authorList>
    </citation>
    <scope>NUCLEOTIDE SEQUENCE [LARGE SCALE GENOMIC DNA]</scope>
    <source>
        <strain evidence="1 2">Sm46PAILV</strain>
    </source>
</reference>
<comment type="caution">
    <text evidence="1">The sequence shown here is derived from an EMBL/GenBank/DDBJ whole genome shotgun (WGS) entry which is preliminary data.</text>
</comment>
<dbReference type="CDD" id="cd08054">
    <property type="entry name" value="gp6"/>
    <property type="match status" value="1"/>
</dbReference>
<dbReference type="InterPro" id="IPR006450">
    <property type="entry name" value="Phage_HK97_gp6-like"/>
</dbReference>
<sequence>MAITLDLALVREQCRIVDEISDALLQTYIDAALVHVQMHCDRRLVEGEPSSEEEMALTADVHQAVLLMVGSWAENRSALGELASEIALGVSRLLWYRKRF</sequence>
<evidence type="ECO:0000313" key="2">
    <source>
        <dbReference type="Proteomes" id="UP000092256"/>
    </source>
</evidence>
<organism evidence="1 2">
    <name type="scientific">Stenotrophomonas maltophilia</name>
    <name type="common">Pseudomonas maltophilia</name>
    <name type="synonym">Xanthomonas maltophilia</name>
    <dbReference type="NCBI Taxonomy" id="40324"/>
    <lineage>
        <taxon>Bacteria</taxon>
        <taxon>Pseudomonadati</taxon>
        <taxon>Pseudomonadota</taxon>
        <taxon>Gammaproteobacteria</taxon>
        <taxon>Lysobacterales</taxon>
        <taxon>Lysobacteraceae</taxon>
        <taxon>Stenotrophomonas</taxon>
        <taxon>Stenotrophomonas maltophilia group</taxon>
    </lineage>
</organism>
<accession>A0A1A6XP46</accession>
<name>A0A1A6XP46_STEMA</name>
<dbReference type="Gene3D" id="1.10.3230.30">
    <property type="entry name" value="Phage gp6-like head-tail connector protein"/>
    <property type="match status" value="1"/>
</dbReference>
<dbReference type="Proteomes" id="UP000092256">
    <property type="component" value="Unassembled WGS sequence"/>
</dbReference>
<dbReference type="OrthoDB" id="8452319at2"/>
<evidence type="ECO:0000313" key="1">
    <source>
        <dbReference type="EMBL" id="OBU64384.1"/>
    </source>
</evidence>
<evidence type="ECO:0008006" key="3">
    <source>
        <dbReference type="Google" id="ProtNLM"/>
    </source>
</evidence>
<dbReference type="NCBIfam" id="TIGR01560">
    <property type="entry name" value="put_DNA_pack"/>
    <property type="match status" value="1"/>
</dbReference>
<dbReference type="Pfam" id="PF05135">
    <property type="entry name" value="Phage_connect_1"/>
    <property type="match status" value="1"/>
</dbReference>
<dbReference type="InterPro" id="IPR021146">
    <property type="entry name" value="Phage_gp6-like_head-tail"/>
</dbReference>
<proteinExistence type="predicted"/>
<dbReference type="EMBL" id="LYVJ01000015">
    <property type="protein sequence ID" value="OBU64384.1"/>
    <property type="molecule type" value="Genomic_DNA"/>
</dbReference>
<gene>
    <name evidence="1" type="ORF">A9K58_17485</name>
</gene>